<keyword evidence="10" id="KW-1185">Reference proteome</keyword>
<comment type="catalytic activity">
    <reaction evidence="7">
        <text>D-glycero-beta-D-manno-heptose 1-phosphate + ATP + H(+) = ADP-D-glycero-beta-D-manno-heptose + diphosphate</text>
        <dbReference type="Rhea" id="RHEA:27465"/>
        <dbReference type="ChEBI" id="CHEBI:15378"/>
        <dbReference type="ChEBI" id="CHEBI:30616"/>
        <dbReference type="ChEBI" id="CHEBI:33019"/>
        <dbReference type="ChEBI" id="CHEBI:59967"/>
        <dbReference type="ChEBI" id="CHEBI:61593"/>
        <dbReference type="EC" id="2.7.7.70"/>
    </reaction>
</comment>
<dbReference type="NCBIfam" id="TIGR00125">
    <property type="entry name" value="cyt_tran_rel"/>
    <property type="match status" value="1"/>
</dbReference>
<accession>A0A7G7VKQ0</accession>
<reference evidence="9 10" key="1">
    <citation type="submission" date="2020-07" db="EMBL/GenBank/DDBJ databases">
        <title>Complete genome and description of Selenomonas timonensis sp. nov., a new bacterium isolated from a gingivitis subject.</title>
        <authorList>
            <person name="Antezack A."/>
        </authorList>
    </citation>
    <scope>NUCLEOTIDE SEQUENCE [LARGE SCALE GENOMIC DNA]</scope>
    <source>
        <strain evidence="9 10">Marseille-Q3039</strain>
    </source>
</reference>
<dbReference type="GO" id="GO:0016779">
    <property type="term" value="F:nucleotidyltransferase activity"/>
    <property type="evidence" value="ECO:0007669"/>
    <property type="project" value="UniProtKB-KW"/>
</dbReference>
<keyword evidence="6" id="KW-0119">Carbohydrate metabolism</keyword>
<keyword evidence="5" id="KW-0067">ATP-binding</keyword>
<evidence type="ECO:0000256" key="1">
    <source>
        <dbReference type="ARBA" id="ARBA00012519"/>
    </source>
</evidence>
<evidence type="ECO:0000256" key="6">
    <source>
        <dbReference type="ARBA" id="ARBA00023277"/>
    </source>
</evidence>
<sequence>MLIPSERIEEYAAILHAAGLRVVFTNGCFDILHAGHVRYLAAARSLGDVLILGLNSDASVRRLKGETRPVNMEADRAEVVGALKSVDAVVIFGEDTAEELIAKVRPAVYAKGGDYTRETLPEARIVERYGGEVAFIPLVAGKSTTNIIERAGRK</sequence>
<proteinExistence type="predicted"/>
<keyword evidence="4" id="KW-0547">Nucleotide-binding</keyword>
<dbReference type="GO" id="GO:0005975">
    <property type="term" value="P:carbohydrate metabolic process"/>
    <property type="evidence" value="ECO:0007669"/>
    <property type="project" value="InterPro"/>
</dbReference>
<evidence type="ECO:0000256" key="5">
    <source>
        <dbReference type="ARBA" id="ARBA00022840"/>
    </source>
</evidence>
<dbReference type="RefSeq" id="WP_185980635.1">
    <property type="nucleotide sequence ID" value="NZ_CP060204.1"/>
</dbReference>
<evidence type="ECO:0000313" key="9">
    <source>
        <dbReference type="EMBL" id="QNH54693.1"/>
    </source>
</evidence>
<feature type="domain" description="Cytidyltransferase-like" evidence="8">
    <location>
        <begin position="24"/>
        <end position="127"/>
    </location>
</feature>
<dbReference type="InterPro" id="IPR050385">
    <property type="entry name" value="Archaeal_FAD_synthase"/>
</dbReference>
<evidence type="ECO:0000256" key="4">
    <source>
        <dbReference type="ARBA" id="ARBA00022741"/>
    </source>
</evidence>
<dbReference type="InterPro" id="IPR004821">
    <property type="entry name" value="Cyt_trans-like"/>
</dbReference>
<organism evidence="9 10">
    <name type="scientific">Selenomonas timonae</name>
    <dbReference type="NCBI Taxonomy" id="2754044"/>
    <lineage>
        <taxon>Bacteria</taxon>
        <taxon>Bacillati</taxon>
        <taxon>Bacillota</taxon>
        <taxon>Negativicutes</taxon>
        <taxon>Selenomonadales</taxon>
        <taxon>Selenomonadaceae</taxon>
        <taxon>Selenomonas</taxon>
    </lineage>
</organism>
<evidence type="ECO:0000259" key="8">
    <source>
        <dbReference type="Pfam" id="PF01467"/>
    </source>
</evidence>
<protein>
    <recommendedName>
        <fullName evidence="1">D-glycero-beta-D-manno-heptose 1-phosphate adenylyltransferase</fullName>
        <ecNumber evidence="1">2.7.7.70</ecNumber>
    </recommendedName>
</protein>
<dbReference type="SUPFAM" id="SSF52374">
    <property type="entry name" value="Nucleotidylyl transferase"/>
    <property type="match status" value="1"/>
</dbReference>
<keyword evidence="2 9" id="KW-0808">Transferase</keyword>
<dbReference type="Gene3D" id="3.40.50.620">
    <property type="entry name" value="HUPs"/>
    <property type="match status" value="1"/>
</dbReference>
<name>A0A7G7VKQ0_9FIRM</name>
<dbReference type="EMBL" id="CP060204">
    <property type="protein sequence ID" value="QNH54693.1"/>
    <property type="molecule type" value="Genomic_DNA"/>
</dbReference>
<dbReference type="InterPro" id="IPR014729">
    <property type="entry name" value="Rossmann-like_a/b/a_fold"/>
</dbReference>
<dbReference type="PANTHER" id="PTHR43793">
    <property type="entry name" value="FAD SYNTHASE"/>
    <property type="match status" value="1"/>
</dbReference>
<keyword evidence="3 9" id="KW-0548">Nucleotidyltransferase</keyword>
<evidence type="ECO:0000313" key="10">
    <source>
        <dbReference type="Proteomes" id="UP000515480"/>
    </source>
</evidence>
<dbReference type="Pfam" id="PF01467">
    <property type="entry name" value="CTP_transf_like"/>
    <property type="match status" value="1"/>
</dbReference>
<evidence type="ECO:0000256" key="3">
    <source>
        <dbReference type="ARBA" id="ARBA00022695"/>
    </source>
</evidence>
<dbReference type="PANTHER" id="PTHR43793:SF2">
    <property type="entry name" value="BIFUNCTIONAL PROTEIN HLDE"/>
    <property type="match status" value="1"/>
</dbReference>
<evidence type="ECO:0000256" key="2">
    <source>
        <dbReference type="ARBA" id="ARBA00022679"/>
    </source>
</evidence>
<gene>
    <name evidence="9" type="primary">rfaE2</name>
    <name evidence="9" type="ORF">H1B31_01650</name>
</gene>
<dbReference type="GO" id="GO:0005524">
    <property type="term" value="F:ATP binding"/>
    <property type="evidence" value="ECO:0007669"/>
    <property type="project" value="UniProtKB-KW"/>
</dbReference>
<evidence type="ECO:0000256" key="7">
    <source>
        <dbReference type="ARBA" id="ARBA00047428"/>
    </source>
</evidence>
<dbReference type="KEGG" id="stim:H1B31_01650"/>
<dbReference type="InterPro" id="IPR011914">
    <property type="entry name" value="RfaE_dom_II"/>
</dbReference>
<dbReference type="EC" id="2.7.7.70" evidence="1"/>
<dbReference type="GO" id="GO:0016773">
    <property type="term" value="F:phosphotransferase activity, alcohol group as acceptor"/>
    <property type="evidence" value="ECO:0007669"/>
    <property type="project" value="InterPro"/>
</dbReference>
<dbReference type="AlphaFoldDB" id="A0A7G7VKQ0"/>
<dbReference type="Proteomes" id="UP000515480">
    <property type="component" value="Chromosome"/>
</dbReference>
<dbReference type="NCBIfam" id="TIGR02199">
    <property type="entry name" value="rfaE_dom_II"/>
    <property type="match status" value="1"/>
</dbReference>